<dbReference type="Proteomes" id="UP000309340">
    <property type="component" value="Unassembled WGS sequence"/>
</dbReference>
<dbReference type="Gene3D" id="3.30.70.330">
    <property type="match status" value="1"/>
</dbReference>
<organism evidence="8 9">
    <name type="scientific">Friedmanniomyces simplex</name>
    <dbReference type="NCBI Taxonomy" id="329884"/>
    <lineage>
        <taxon>Eukaryota</taxon>
        <taxon>Fungi</taxon>
        <taxon>Dikarya</taxon>
        <taxon>Ascomycota</taxon>
        <taxon>Pezizomycotina</taxon>
        <taxon>Dothideomycetes</taxon>
        <taxon>Dothideomycetidae</taxon>
        <taxon>Mycosphaerellales</taxon>
        <taxon>Teratosphaeriaceae</taxon>
        <taxon>Friedmanniomyces</taxon>
    </lineage>
</organism>
<feature type="region of interest" description="Disordered" evidence="5">
    <location>
        <begin position="995"/>
        <end position="1025"/>
    </location>
</feature>
<name>A0A4U0WCQ8_9PEZI</name>
<dbReference type="InterPro" id="IPR035979">
    <property type="entry name" value="RBD_domain_sf"/>
</dbReference>
<keyword evidence="1" id="KW-0677">Repeat</keyword>
<feature type="compositionally biased region" description="Polar residues" evidence="5">
    <location>
        <begin position="9"/>
        <end position="26"/>
    </location>
</feature>
<dbReference type="InterPro" id="IPR052645">
    <property type="entry name" value="Pumilio_domain_protein"/>
</dbReference>
<gene>
    <name evidence="8" type="ORF">B0A55_12328</name>
</gene>
<evidence type="ECO:0000259" key="7">
    <source>
        <dbReference type="PROSITE" id="PS50303"/>
    </source>
</evidence>
<dbReference type="GO" id="GO:0000288">
    <property type="term" value="P:nuclear-transcribed mRNA catabolic process, deadenylation-dependent decay"/>
    <property type="evidence" value="ECO:0007669"/>
    <property type="project" value="TreeGrafter"/>
</dbReference>
<sequence length="1025" mass="111609">MNLEGLGSMNPSQTRSANTSATNSPIEQPAGSGLRYPLGNGFGNAAAQASNGRAGAGSPSKEFGSRLFPKRFNATEDVSGERASTLQSIRSSDAPSSPRDSPADNDVRTLDYLGLADTPQQILSQAHGVTIAELAALNAYNTKNTANRFRSYSVNAKEKYADVDEDEMDQYEQLQQMYGGQITPSADSAAAQAAAIHEAVRQHNLEVQAFANFASANRPRARTAGVLDSPSSRVMRSYLPTPSRLDSSITADDLQSTPATDFNGLSNAVQGMKLSTKPSYDGGLEPSLDSPTRSLWLGNIPASTTVSSLNVIFGQFGPIEFARVLTHKSCGFVNFENINSAIAAKAQCNGKEIFPGCGPIRINFAKEQSASNTPGANGAYPSPSPDPFVSKNRADSTGPAPRAQPPLGTNINAETAAAALATPDLLELREEIKGIVQQFGATADDQMRIMDNLETAMSFESYYFEVPPIPESSHNRMHDAPRLREIRKRIDNNSCTAMELETIAMEMLPEIAELASDYLGNTVVQKLFEHCSEETKEAMLMELSHHLAEIGVHKNGTWAAQKIIDVARTPQQIQMIIDALRPHGVSLFLDQYGNYVMQCCLRFQAPANNFVFETMLNRLWDVAQGRFGARAVRACLESHFATNDQKRLMAAAIALHSVQLATNSNGALLLTWFLDTCTFPKRRSVLAPRLIPHLVHLCTHKVAYLTVLKIINQRNEADARDSILRALFFDEQTLTDIVSDQQCGATLIFKVLTTPFLDESIRPECLENVRNVLLRLKAQPLQGYKRLMDEVGLSTRHGSTPVSHDGRSISKSRQMNGLPHLDTNQNGYGRPPYSAMTPQHQQQMEQGVSPHLQRTISMDSNSFDPYGNGLVTPQYTHNHSPAMSTAGISPINQQMQYQQAMLAQAQAQAQAQAAQHRPPGFYGNPNNVMTTGMGLGNGMAAPAQMMDPYRQHMNGSAMAPPGMGMGMGGYAPPQQQQQGYGNAMMVGMGGAAYGQFQMPPPPQQQQQQYYAQGQQMGGQRRGRVS</sequence>
<feature type="repeat" description="Pumilio" evidence="4">
    <location>
        <begin position="579"/>
        <end position="617"/>
    </location>
</feature>
<comment type="function">
    <text evidence="2">RNA-binding nucleolar protein required for pre-rRNA processing. Involved in production of 18S rRNA and assembly of small ribosomal subunit.</text>
</comment>
<dbReference type="OrthoDB" id="2017782at2759"/>
<dbReference type="InterPro" id="IPR012677">
    <property type="entry name" value="Nucleotide-bd_a/b_plait_sf"/>
</dbReference>
<dbReference type="EMBL" id="NAJQ01001347">
    <property type="protein sequence ID" value="TKA60412.1"/>
    <property type="molecule type" value="Genomic_DNA"/>
</dbReference>
<dbReference type="InterPro" id="IPR016024">
    <property type="entry name" value="ARM-type_fold"/>
</dbReference>
<feature type="region of interest" description="Disordered" evidence="5">
    <location>
        <begin position="795"/>
        <end position="818"/>
    </location>
</feature>
<feature type="domain" description="RRM" evidence="6">
    <location>
        <begin position="293"/>
        <end position="367"/>
    </location>
</feature>
<dbReference type="SMART" id="SM00360">
    <property type="entry name" value="RRM"/>
    <property type="match status" value="1"/>
</dbReference>
<feature type="region of interest" description="Disordered" evidence="5">
    <location>
        <begin position="370"/>
        <end position="409"/>
    </location>
</feature>
<dbReference type="Pfam" id="PF00076">
    <property type="entry name" value="RRM_1"/>
    <property type="match status" value="1"/>
</dbReference>
<dbReference type="GO" id="GO:0003723">
    <property type="term" value="F:RNA binding"/>
    <property type="evidence" value="ECO:0007669"/>
    <property type="project" value="UniProtKB-UniRule"/>
</dbReference>
<evidence type="ECO:0000256" key="2">
    <source>
        <dbReference type="ARBA" id="ARBA00024893"/>
    </source>
</evidence>
<protein>
    <recommendedName>
        <fullName evidence="10">PUM-HD domain-containing protein</fullName>
    </recommendedName>
</protein>
<proteinExistence type="predicted"/>
<feature type="domain" description="PUM-HD" evidence="7">
    <location>
        <begin position="444"/>
        <end position="795"/>
    </location>
</feature>
<keyword evidence="3" id="KW-0694">RNA-binding</keyword>
<dbReference type="STRING" id="329884.A0A4U0WCQ8"/>
<feature type="region of interest" description="Disordered" evidence="5">
    <location>
        <begin position="1"/>
        <end position="106"/>
    </location>
</feature>
<dbReference type="FunFam" id="1.25.10.10:FF:000167">
    <property type="entry name" value="RNA binding protein Jsn1"/>
    <property type="match status" value="1"/>
</dbReference>
<accession>A0A4U0WCQ8</accession>
<dbReference type="SMART" id="SM00025">
    <property type="entry name" value="Pumilio"/>
    <property type="match status" value="6"/>
</dbReference>
<evidence type="ECO:0000256" key="1">
    <source>
        <dbReference type="ARBA" id="ARBA00022737"/>
    </source>
</evidence>
<comment type="caution">
    <text evidence="8">The sequence shown here is derived from an EMBL/GenBank/DDBJ whole genome shotgun (WGS) entry which is preliminary data.</text>
</comment>
<feature type="repeat" description="Pumilio" evidence="4">
    <location>
        <begin position="506"/>
        <end position="542"/>
    </location>
</feature>
<evidence type="ECO:0000259" key="6">
    <source>
        <dbReference type="PROSITE" id="PS50102"/>
    </source>
</evidence>
<keyword evidence="9" id="KW-1185">Reference proteome</keyword>
<dbReference type="InterPro" id="IPR000504">
    <property type="entry name" value="RRM_dom"/>
</dbReference>
<evidence type="ECO:0000256" key="4">
    <source>
        <dbReference type="PROSITE-ProRule" id="PRU00317"/>
    </source>
</evidence>
<dbReference type="InterPro" id="IPR011989">
    <property type="entry name" value="ARM-like"/>
</dbReference>
<dbReference type="PANTHER" id="PTHR47093:SF1">
    <property type="entry name" value="PROTEIN JSN1-RELATED"/>
    <property type="match status" value="1"/>
</dbReference>
<evidence type="ECO:0000256" key="5">
    <source>
        <dbReference type="SAM" id="MobiDB-lite"/>
    </source>
</evidence>
<dbReference type="PROSITE" id="PS50302">
    <property type="entry name" value="PUM"/>
    <property type="match status" value="2"/>
</dbReference>
<dbReference type="InterPro" id="IPR033133">
    <property type="entry name" value="PUM-HD"/>
</dbReference>
<feature type="compositionally biased region" description="Low complexity" evidence="5">
    <location>
        <begin position="1004"/>
        <end position="1018"/>
    </location>
</feature>
<evidence type="ECO:0000313" key="8">
    <source>
        <dbReference type="EMBL" id="TKA60412.1"/>
    </source>
</evidence>
<dbReference type="AlphaFoldDB" id="A0A4U0WCQ8"/>
<dbReference type="SUPFAM" id="SSF48371">
    <property type="entry name" value="ARM repeat"/>
    <property type="match status" value="1"/>
</dbReference>
<reference evidence="8 9" key="1">
    <citation type="submission" date="2017-03" db="EMBL/GenBank/DDBJ databases">
        <title>Genomes of endolithic fungi from Antarctica.</title>
        <authorList>
            <person name="Coleine C."/>
            <person name="Masonjones S."/>
            <person name="Stajich J.E."/>
        </authorList>
    </citation>
    <scope>NUCLEOTIDE SEQUENCE [LARGE SCALE GENOMIC DNA]</scope>
    <source>
        <strain evidence="8 9">CCFEE 5184</strain>
    </source>
</reference>
<dbReference type="SUPFAM" id="SSF54928">
    <property type="entry name" value="RNA-binding domain, RBD"/>
    <property type="match status" value="1"/>
</dbReference>
<dbReference type="Pfam" id="PF00806">
    <property type="entry name" value="PUF"/>
    <property type="match status" value="3"/>
</dbReference>
<dbReference type="PROSITE" id="PS50303">
    <property type="entry name" value="PUM_HD"/>
    <property type="match status" value="1"/>
</dbReference>
<evidence type="ECO:0000313" key="9">
    <source>
        <dbReference type="Proteomes" id="UP000309340"/>
    </source>
</evidence>
<evidence type="ECO:0000256" key="3">
    <source>
        <dbReference type="PROSITE-ProRule" id="PRU00176"/>
    </source>
</evidence>
<dbReference type="InterPro" id="IPR001313">
    <property type="entry name" value="Pumilio_RNA-bd_rpt"/>
</dbReference>
<feature type="compositionally biased region" description="Low complexity" evidence="5">
    <location>
        <begin position="90"/>
        <end position="100"/>
    </location>
</feature>
<dbReference type="PANTHER" id="PTHR47093">
    <property type="entry name" value="PROTEIN JSN1-RELATED"/>
    <property type="match status" value="1"/>
</dbReference>
<evidence type="ECO:0008006" key="10">
    <source>
        <dbReference type="Google" id="ProtNLM"/>
    </source>
</evidence>
<feature type="compositionally biased region" description="Low complexity" evidence="5">
    <location>
        <begin position="43"/>
        <end position="58"/>
    </location>
</feature>
<dbReference type="PROSITE" id="PS50102">
    <property type="entry name" value="RRM"/>
    <property type="match status" value="1"/>
</dbReference>
<dbReference type="Gene3D" id="1.25.10.10">
    <property type="entry name" value="Leucine-rich Repeat Variant"/>
    <property type="match status" value="1"/>
</dbReference>